<dbReference type="AlphaFoldDB" id="A0A5S3V335"/>
<dbReference type="OrthoDB" id="6191410at2"/>
<dbReference type="GO" id="GO:0008757">
    <property type="term" value="F:S-adenosylmethionine-dependent methyltransferase activity"/>
    <property type="evidence" value="ECO:0007669"/>
    <property type="project" value="InterPro"/>
</dbReference>
<dbReference type="CDD" id="cd02440">
    <property type="entry name" value="AdoMet_MTases"/>
    <property type="match status" value="1"/>
</dbReference>
<dbReference type="PANTHER" id="PTHR43036">
    <property type="entry name" value="OSJNBB0011N17.9 PROTEIN"/>
    <property type="match status" value="1"/>
</dbReference>
<feature type="domain" description="Methyltransferase type 11" evidence="1">
    <location>
        <begin position="56"/>
        <end position="126"/>
    </location>
</feature>
<evidence type="ECO:0000313" key="4">
    <source>
        <dbReference type="Proteomes" id="UP000307164"/>
    </source>
</evidence>
<sequence length="253" mass="28820">MKPALSFQQGPKPLDWKDFPHGDYVRGGIERRMGKWLTRMFGYHMLKLGGLSGQLDTSKSAIKHQVCVAPLSQKHVGVVAEIDELPFSEHSVDACILSHCLEYHSDPHHILREAHRTLIPGGYIVISGFNPFSLCGLANCLPFSGEKLPWSGRFFTPARVKDWLDLLGFEILADERFIHASLARGSRLSRFAPWRHFCRHYLKPMGSCYLLVARKRVAPLTPIKPKWHARPKWAPAVKNARVRQTRQSMPDEH</sequence>
<dbReference type="InterPro" id="IPR013216">
    <property type="entry name" value="Methyltransf_11"/>
</dbReference>
<keyword evidence="2" id="KW-0489">Methyltransferase</keyword>
<dbReference type="PANTHER" id="PTHR43036:SF2">
    <property type="entry name" value="OS04G0481300 PROTEIN"/>
    <property type="match status" value="1"/>
</dbReference>
<dbReference type="Pfam" id="PF08241">
    <property type="entry name" value="Methyltransf_11"/>
    <property type="match status" value="1"/>
</dbReference>
<dbReference type="InterPro" id="IPR029063">
    <property type="entry name" value="SAM-dependent_MTases_sf"/>
</dbReference>
<evidence type="ECO:0000313" key="2">
    <source>
        <dbReference type="EMBL" id="TMO65033.1"/>
    </source>
</evidence>
<evidence type="ECO:0000313" key="3">
    <source>
        <dbReference type="EMBL" id="TMO73585.1"/>
    </source>
</evidence>
<gene>
    <name evidence="2" type="ORF">CWC19_18020</name>
    <name evidence="3" type="ORF">CWC20_12765</name>
</gene>
<reference evidence="2" key="3">
    <citation type="submission" date="2019-09" db="EMBL/GenBank/DDBJ databases">
        <title>Co-occurence of chitin degradation, pigmentation and bioactivity in marine Pseudoalteromonas.</title>
        <authorList>
            <person name="Sonnenschein E.C."/>
            <person name="Bech P.K."/>
        </authorList>
    </citation>
    <scope>NUCLEOTIDE SEQUENCE</scope>
    <source>
        <strain evidence="2">S3790</strain>
    </source>
</reference>
<evidence type="ECO:0000313" key="5">
    <source>
        <dbReference type="Proteomes" id="UP000307217"/>
    </source>
</evidence>
<reference evidence="4 5" key="2">
    <citation type="submission" date="2019-06" db="EMBL/GenBank/DDBJ databases">
        <title>Co-occurence of chitin degradation, pigmentation and bioactivity in marine Pseudoalteromonas.</title>
        <authorList>
            <person name="Sonnenschein E.C."/>
            <person name="Bech P.K."/>
        </authorList>
    </citation>
    <scope>NUCLEOTIDE SEQUENCE [LARGE SCALE GENOMIC DNA]</scope>
    <source>
        <strain evidence="5">S3790</strain>
        <strain evidence="3 4">S3895</strain>
    </source>
</reference>
<keyword evidence="4" id="KW-1185">Reference proteome</keyword>
<dbReference type="EMBL" id="PNBX01000097">
    <property type="protein sequence ID" value="TMO65033.1"/>
    <property type="molecule type" value="Genomic_DNA"/>
</dbReference>
<accession>A0A5S3V335</accession>
<dbReference type="SUPFAM" id="SSF53335">
    <property type="entry name" value="S-adenosyl-L-methionine-dependent methyltransferases"/>
    <property type="match status" value="1"/>
</dbReference>
<dbReference type="Proteomes" id="UP000307164">
    <property type="component" value="Unassembled WGS sequence"/>
</dbReference>
<comment type="caution">
    <text evidence="2">The sequence shown here is derived from an EMBL/GenBank/DDBJ whole genome shotgun (WGS) entry which is preliminary data.</text>
</comment>
<keyword evidence="2" id="KW-0808">Transferase</keyword>
<dbReference type="Proteomes" id="UP000307217">
    <property type="component" value="Unassembled WGS sequence"/>
</dbReference>
<organism evidence="2 5">
    <name type="scientific">Pseudoalteromonas aurantia</name>
    <dbReference type="NCBI Taxonomy" id="43654"/>
    <lineage>
        <taxon>Bacteria</taxon>
        <taxon>Pseudomonadati</taxon>
        <taxon>Pseudomonadota</taxon>
        <taxon>Gammaproteobacteria</taxon>
        <taxon>Alteromonadales</taxon>
        <taxon>Pseudoalteromonadaceae</taxon>
        <taxon>Pseudoalteromonas</taxon>
    </lineage>
</organism>
<reference evidence="4 5" key="1">
    <citation type="submission" date="2018-01" db="EMBL/GenBank/DDBJ databases">
        <authorList>
            <person name="Paulsen S."/>
            <person name="Gram L.K."/>
        </authorList>
    </citation>
    <scope>NUCLEOTIDE SEQUENCE [LARGE SCALE GENOMIC DNA]</scope>
    <source>
        <strain evidence="2 5">S3790</strain>
        <strain evidence="3 4">S3895</strain>
    </source>
</reference>
<dbReference type="EMBL" id="PNBW01000057">
    <property type="protein sequence ID" value="TMO73585.1"/>
    <property type="molecule type" value="Genomic_DNA"/>
</dbReference>
<dbReference type="GO" id="GO:0032259">
    <property type="term" value="P:methylation"/>
    <property type="evidence" value="ECO:0007669"/>
    <property type="project" value="UniProtKB-KW"/>
</dbReference>
<name>A0A5S3V335_9GAMM</name>
<dbReference type="RefSeq" id="WP_138593187.1">
    <property type="nucleotide sequence ID" value="NZ_PNBW01000057.1"/>
</dbReference>
<protein>
    <submittedName>
        <fullName evidence="2">SAM-dependent methyltransferase</fullName>
    </submittedName>
</protein>
<evidence type="ECO:0000259" key="1">
    <source>
        <dbReference type="Pfam" id="PF08241"/>
    </source>
</evidence>
<dbReference type="Gene3D" id="3.40.50.150">
    <property type="entry name" value="Vaccinia Virus protein VP39"/>
    <property type="match status" value="1"/>
</dbReference>
<proteinExistence type="predicted"/>